<dbReference type="PANTHER" id="PTHR12855">
    <property type="entry name" value="DNA METHYLTRANSFERASE 1-ASSOCIATED PROTEIN 1 FAMILY MEMBER"/>
    <property type="match status" value="1"/>
</dbReference>
<dbReference type="GO" id="GO:0035267">
    <property type="term" value="C:NuA4 histone acetyltransferase complex"/>
    <property type="evidence" value="ECO:0007669"/>
    <property type="project" value="InterPro"/>
</dbReference>
<dbReference type="InterPro" id="IPR009057">
    <property type="entry name" value="Homeodomain-like_sf"/>
</dbReference>
<evidence type="ECO:0000259" key="6">
    <source>
        <dbReference type="SMART" id="SM00717"/>
    </source>
</evidence>
<dbReference type="Pfam" id="PF16282">
    <property type="entry name" value="SANT_DAMP1_like"/>
    <property type="match status" value="1"/>
</dbReference>
<dbReference type="SUPFAM" id="SSF46689">
    <property type="entry name" value="Homeodomain-like"/>
    <property type="match status" value="1"/>
</dbReference>
<evidence type="ECO:0000313" key="7">
    <source>
        <dbReference type="EMBL" id="PNX75205.1"/>
    </source>
</evidence>
<dbReference type="InterPro" id="IPR001005">
    <property type="entry name" value="SANT/Myb"/>
</dbReference>
<evidence type="ECO:0000256" key="2">
    <source>
        <dbReference type="ARBA" id="ARBA00022853"/>
    </source>
</evidence>
<dbReference type="InterPro" id="IPR032563">
    <property type="entry name" value="DAMP1_SANT-like"/>
</dbReference>
<name>A0A2K3L9J5_TRIPR</name>
<dbReference type="SMART" id="SM00717">
    <property type="entry name" value="SANT"/>
    <property type="match status" value="1"/>
</dbReference>
<evidence type="ECO:0000313" key="8">
    <source>
        <dbReference type="Proteomes" id="UP000236291"/>
    </source>
</evidence>
<dbReference type="InterPro" id="IPR027109">
    <property type="entry name" value="Swc4/Dmap1"/>
</dbReference>
<dbReference type="GO" id="GO:0003714">
    <property type="term" value="F:transcription corepressor activity"/>
    <property type="evidence" value="ECO:0007669"/>
    <property type="project" value="TreeGrafter"/>
</dbReference>
<organism evidence="7 8">
    <name type="scientific">Trifolium pratense</name>
    <name type="common">Red clover</name>
    <dbReference type="NCBI Taxonomy" id="57577"/>
    <lineage>
        <taxon>Eukaryota</taxon>
        <taxon>Viridiplantae</taxon>
        <taxon>Streptophyta</taxon>
        <taxon>Embryophyta</taxon>
        <taxon>Tracheophyta</taxon>
        <taxon>Spermatophyta</taxon>
        <taxon>Magnoliopsida</taxon>
        <taxon>eudicotyledons</taxon>
        <taxon>Gunneridae</taxon>
        <taxon>Pentapetalae</taxon>
        <taxon>rosids</taxon>
        <taxon>fabids</taxon>
        <taxon>Fabales</taxon>
        <taxon>Fabaceae</taxon>
        <taxon>Papilionoideae</taxon>
        <taxon>50 kb inversion clade</taxon>
        <taxon>NPAAA clade</taxon>
        <taxon>Hologalegina</taxon>
        <taxon>IRL clade</taxon>
        <taxon>Trifolieae</taxon>
        <taxon>Trifolium</taxon>
    </lineage>
</organism>
<dbReference type="Proteomes" id="UP000236291">
    <property type="component" value="Unassembled WGS sequence"/>
</dbReference>
<feature type="domain" description="Myb-like" evidence="6">
    <location>
        <begin position="84"/>
        <end position="133"/>
    </location>
</feature>
<dbReference type="AlphaFoldDB" id="A0A2K3L9J5"/>
<dbReference type="GO" id="GO:0000122">
    <property type="term" value="P:negative regulation of transcription by RNA polymerase II"/>
    <property type="evidence" value="ECO:0007669"/>
    <property type="project" value="TreeGrafter"/>
</dbReference>
<reference evidence="7 8" key="1">
    <citation type="journal article" date="2014" name="Am. J. Bot.">
        <title>Genome assembly and annotation for red clover (Trifolium pratense; Fabaceae).</title>
        <authorList>
            <person name="Istvanek J."/>
            <person name="Jaros M."/>
            <person name="Krenek A."/>
            <person name="Repkova J."/>
        </authorList>
    </citation>
    <scope>NUCLEOTIDE SEQUENCE [LARGE SCALE GENOMIC DNA]</scope>
    <source>
        <strain evidence="8">cv. Tatra</strain>
        <tissue evidence="7">Young leaves</tissue>
    </source>
</reference>
<keyword evidence="7" id="KW-0489">Methyltransferase</keyword>
<dbReference type="EMBL" id="ASHM01028681">
    <property type="protein sequence ID" value="PNX75205.1"/>
    <property type="molecule type" value="Genomic_DNA"/>
</dbReference>
<proteinExistence type="predicted"/>
<dbReference type="GO" id="GO:0000812">
    <property type="term" value="C:Swr1 complex"/>
    <property type="evidence" value="ECO:0007669"/>
    <property type="project" value="TreeGrafter"/>
</dbReference>
<gene>
    <name evidence="7" type="ORF">L195_g031137</name>
</gene>
<evidence type="ECO:0000256" key="4">
    <source>
        <dbReference type="ARBA" id="ARBA00023163"/>
    </source>
</evidence>
<evidence type="ECO:0000256" key="3">
    <source>
        <dbReference type="ARBA" id="ARBA00023015"/>
    </source>
</evidence>
<reference evidence="7 8" key="2">
    <citation type="journal article" date="2017" name="Front. Plant Sci.">
        <title>Gene Classification and Mining of Molecular Markers Useful in Red Clover (Trifolium pratense) Breeding.</title>
        <authorList>
            <person name="Istvanek J."/>
            <person name="Dluhosova J."/>
            <person name="Dluhos P."/>
            <person name="Patkova L."/>
            <person name="Nedelnik J."/>
            <person name="Repkova J."/>
        </authorList>
    </citation>
    <scope>NUCLEOTIDE SEQUENCE [LARGE SCALE GENOMIC DNA]</scope>
    <source>
        <strain evidence="8">cv. Tatra</strain>
        <tissue evidence="7">Young leaves</tissue>
    </source>
</reference>
<feature type="non-terminal residue" evidence="7">
    <location>
        <position position="1"/>
    </location>
</feature>
<dbReference type="Gene3D" id="1.10.10.60">
    <property type="entry name" value="Homeodomain-like"/>
    <property type="match status" value="1"/>
</dbReference>
<comment type="caution">
    <text evidence="7">The sequence shown here is derived from an EMBL/GenBank/DDBJ whole genome shotgun (WGS) entry which is preliminary data.</text>
</comment>
<keyword evidence="4" id="KW-0804">Transcription</keyword>
<dbReference type="GO" id="GO:0006281">
    <property type="term" value="P:DNA repair"/>
    <property type="evidence" value="ECO:0007669"/>
    <property type="project" value="InterPro"/>
</dbReference>
<evidence type="ECO:0000256" key="1">
    <source>
        <dbReference type="ARBA" id="ARBA00004123"/>
    </source>
</evidence>
<keyword evidence="5" id="KW-0539">Nucleus</keyword>
<evidence type="ECO:0000256" key="5">
    <source>
        <dbReference type="ARBA" id="ARBA00023242"/>
    </source>
</evidence>
<dbReference type="STRING" id="57577.A0A2K3L9J5"/>
<protein>
    <submittedName>
        <fullName evidence="7">DNA methyltransferase 1-associated protein</fullName>
    </submittedName>
</protein>
<keyword evidence="7" id="KW-0808">Transferase</keyword>
<dbReference type="GO" id="GO:0008168">
    <property type="term" value="F:methyltransferase activity"/>
    <property type="evidence" value="ECO:0007669"/>
    <property type="project" value="UniProtKB-KW"/>
</dbReference>
<comment type="subcellular location">
    <subcellularLocation>
        <location evidence="1">Nucleus</location>
    </subcellularLocation>
</comment>
<dbReference type="GO" id="GO:0032259">
    <property type="term" value="P:methylation"/>
    <property type="evidence" value="ECO:0007669"/>
    <property type="project" value="UniProtKB-KW"/>
</dbReference>
<sequence length="185" mass="21672">VTWQWLPFTNSARKDDLHLYHWVRIVNGVLPTGDYSFAKYNKSVDIIKYTDEEYEKYLTDPVVFLHSSLLLSVQCITLPDFALSTQMWTKEETNELFDLCERFDLRFVVIADRFSSSRTVEELKDRYYSVLRAIVLARAASSGDVATHPVIKEPYNVSQEIERKRALSMVLSQTRQHEKRDEEVL</sequence>
<keyword evidence="3" id="KW-0805">Transcription regulation</keyword>
<accession>A0A2K3L9J5</accession>
<dbReference type="PANTHER" id="PTHR12855:SF10">
    <property type="entry name" value="DNA METHYLTRANSFERASE 1-ASSOCIATED PROTEIN 1"/>
    <property type="match status" value="1"/>
</dbReference>
<keyword evidence="2" id="KW-0156">Chromatin regulator</keyword>
<dbReference type="ExpressionAtlas" id="A0A2K3L9J5">
    <property type="expression patterns" value="baseline"/>
</dbReference>
<dbReference type="GO" id="GO:0006338">
    <property type="term" value="P:chromatin remodeling"/>
    <property type="evidence" value="ECO:0007669"/>
    <property type="project" value="InterPro"/>
</dbReference>